<dbReference type="GO" id="GO:0015833">
    <property type="term" value="P:peptide transport"/>
    <property type="evidence" value="ECO:0007669"/>
    <property type="project" value="TreeGrafter"/>
</dbReference>
<keyword evidence="4" id="KW-0472">Membrane</keyword>
<dbReference type="PANTHER" id="PTHR30290">
    <property type="entry name" value="PERIPLASMIC BINDING COMPONENT OF ABC TRANSPORTER"/>
    <property type="match status" value="1"/>
</dbReference>
<feature type="domain" description="Solute-binding protein family 5" evidence="5">
    <location>
        <begin position="133"/>
        <end position="516"/>
    </location>
</feature>
<dbReference type="GO" id="GO:0042597">
    <property type="term" value="C:periplasmic space"/>
    <property type="evidence" value="ECO:0007669"/>
    <property type="project" value="UniProtKB-ARBA"/>
</dbReference>
<keyword evidence="2" id="KW-0813">Transport</keyword>
<dbReference type="Gene3D" id="3.90.76.10">
    <property type="entry name" value="Dipeptide-binding Protein, Domain 1"/>
    <property type="match status" value="1"/>
</dbReference>
<dbReference type="Pfam" id="PF00496">
    <property type="entry name" value="SBP_bac_5"/>
    <property type="match status" value="1"/>
</dbReference>
<keyword evidence="4" id="KW-1133">Transmembrane helix</keyword>
<organism evidence="6 7">
    <name type="scientific">Candidatus Uhrbacteria bacterium CG_4_9_14_3_um_filter_50_9</name>
    <dbReference type="NCBI Taxonomy" id="1975035"/>
    <lineage>
        <taxon>Bacteria</taxon>
        <taxon>Candidatus Uhriibacteriota</taxon>
    </lineage>
</organism>
<evidence type="ECO:0000259" key="5">
    <source>
        <dbReference type="Pfam" id="PF00496"/>
    </source>
</evidence>
<feature type="transmembrane region" description="Helical" evidence="4">
    <location>
        <begin position="60"/>
        <end position="78"/>
    </location>
</feature>
<keyword evidence="3" id="KW-0732">Signal</keyword>
<reference evidence="7" key="1">
    <citation type="submission" date="2017-09" db="EMBL/GenBank/DDBJ databases">
        <title>Depth-based differentiation of microbial function through sediment-hosted aquifers and enrichment of novel symbionts in the deep terrestrial subsurface.</title>
        <authorList>
            <person name="Probst A.J."/>
            <person name="Ladd B."/>
            <person name="Jarett J.K."/>
            <person name="Geller-Mcgrath D.E."/>
            <person name="Sieber C.M.K."/>
            <person name="Emerson J.B."/>
            <person name="Anantharaman K."/>
            <person name="Thomas B.C."/>
            <person name="Malmstrom R."/>
            <person name="Stieglmeier M."/>
            <person name="Klingl A."/>
            <person name="Woyke T."/>
            <person name="Ryan C.M."/>
            <person name="Banfield J.F."/>
        </authorList>
    </citation>
    <scope>NUCLEOTIDE SEQUENCE [LARGE SCALE GENOMIC DNA]</scope>
</reference>
<gene>
    <name evidence="6" type="ORF">CO174_01495</name>
</gene>
<evidence type="ECO:0000256" key="3">
    <source>
        <dbReference type="ARBA" id="ARBA00022729"/>
    </source>
</evidence>
<dbReference type="Gene3D" id="3.10.105.10">
    <property type="entry name" value="Dipeptide-binding Protein, Domain 3"/>
    <property type="match status" value="1"/>
</dbReference>
<evidence type="ECO:0000256" key="2">
    <source>
        <dbReference type="ARBA" id="ARBA00022448"/>
    </source>
</evidence>
<sequence length="613" mass="68223">MPNPFHLLKTFFQKRAFDKDKDLTMRQVLSVSKKRLLPSWRQWKQLPYLLNKTEKRTLKGAFGVIIVSVAFLIGSYVLSHRVIIPAIGGEYTEGLVGEPQFINPLYANTSDADEDLTRLIFSGLMKWDPEEGFIPDLAESLSINDAGTIYTLRIRENARFHDGEEVRPRDVLFTINAIQNPSYRSPLASNFTDVSVVQDDDKTISFILEEPFAPFIQYLTVGILPATQWVEILPQNAPLAALNLQPIGSGPYQFAEFEKEKNGSIRSYTLERNDDYYGEGPLIETLTFKFYADAQSAADALDNKHVEGISIVGFDQRDAVASNRNIQLIEPLMSRVIVLFFNETANDALEEDAVRLAVAQSINQQAIADDLYGGSARVTTGPLIEGMLGYTAAPETRFDPVLAQSTLTEAGYALSDEAPETVTEEVVTEADSEAEEEETTETEGRLSLTLTTPSSSELLRVAELIQSQLGDVGIDLEVITVPPELLFTEVIEPRNYELLLTPIVLGGDPDPYPFWHSSQIDGGLNLAGYANKEADTLLEQGRSATDEQTRIDAYTAFQDLIYSDIPAIFLYQSPYGYAVADKIENVNIPAIIDPADRFVNVNDWYIKTKKALQ</sequence>
<comment type="caution">
    <text evidence="6">The sequence shown here is derived from an EMBL/GenBank/DDBJ whole genome shotgun (WGS) entry which is preliminary data.</text>
</comment>
<proteinExistence type="inferred from homology"/>
<dbReference type="InterPro" id="IPR039424">
    <property type="entry name" value="SBP_5"/>
</dbReference>
<name>A0A2M7XD88_9BACT</name>
<dbReference type="InterPro" id="IPR000914">
    <property type="entry name" value="SBP_5_dom"/>
</dbReference>
<protein>
    <recommendedName>
        <fullName evidence="5">Solute-binding protein family 5 domain-containing protein</fullName>
    </recommendedName>
</protein>
<evidence type="ECO:0000256" key="4">
    <source>
        <dbReference type="SAM" id="Phobius"/>
    </source>
</evidence>
<evidence type="ECO:0000256" key="1">
    <source>
        <dbReference type="ARBA" id="ARBA00005695"/>
    </source>
</evidence>
<dbReference type="CDD" id="cd08513">
    <property type="entry name" value="PBP2_thermophilic_Hb8_like"/>
    <property type="match status" value="1"/>
</dbReference>
<dbReference type="InterPro" id="IPR030678">
    <property type="entry name" value="Peptide/Ni-bd"/>
</dbReference>
<accession>A0A2M7XD88</accession>
<dbReference type="AlphaFoldDB" id="A0A2M7XD88"/>
<keyword evidence="4" id="KW-0812">Transmembrane</keyword>
<comment type="similarity">
    <text evidence="1">Belongs to the bacterial solute-binding protein 5 family.</text>
</comment>
<evidence type="ECO:0000313" key="6">
    <source>
        <dbReference type="EMBL" id="PJA45847.1"/>
    </source>
</evidence>
<dbReference type="Gene3D" id="3.40.190.10">
    <property type="entry name" value="Periplasmic binding protein-like II"/>
    <property type="match status" value="1"/>
</dbReference>
<dbReference type="GO" id="GO:0043190">
    <property type="term" value="C:ATP-binding cassette (ABC) transporter complex"/>
    <property type="evidence" value="ECO:0007669"/>
    <property type="project" value="InterPro"/>
</dbReference>
<evidence type="ECO:0000313" key="7">
    <source>
        <dbReference type="Proteomes" id="UP000229385"/>
    </source>
</evidence>
<dbReference type="EMBL" id="PFWU01000018">
    <property type="protein sequence ID" value="PJA45847.1"/>
    <property type="molecule type" value="Genomic_DNA"/>
</dbReference>
<dbReference type="SUPFAM" id="SSF53850">
    <property type="entry name" value="Periplasmic binding protein-like II"/>
    <property type="match status" value="1"/>
</dbReference>
<dbReference type="GO" id="GO:1904680">
    <property type="term" value="F:peptide transmembrane transporter activity"/>
    <property type="evidence" value="ECO:0007669"/>
    <property type="project" value="TreeGrafter"/>
</dbReference>
<dbReference type="PIRSF" id="PIRSF002741">
    <property type="entry name" value="MppA"/>
    <property type="match status" value="1"/>
</dbReference>
<dbReference type="Proteomes" id="UP000229385">
    <property type="component" value="Unassembled WGS sequence"/>
</dbReference>
<dbReference type="PANTHER" id="PTHR30290:SF9">
    <property type="entry name" value="OLIGOPEPTIDE-BINDING PROTEIN APPA"/>
    <property type="match status" value="1"/>
</dbReference>